<evidence type="ECO:0000313" key="7">
    <source>
        <dbReference type="Proteomes" id="UP001176961"/>
    </source>
</evidence>
<evidence type="ECO:0000256" key="4">
    <source>
        <dbReference type="ARBA" id="ARBA00022691"/>
    </source>
</evidence>
<keyword evidence="2" id="KW-0158">Chromosome</keyword>
<dbReference type="InterPro" id="IPR001214">
    <property type="entry name" value="SET_dom"/>
</dbReference>
<dbReference type="Pfam" id="PF05033">
    <property type="entry name" value="Pre-SET"/>
    <property type="match status" value="1"/>
</dbReference>
<organism evidence="6 7">
    <name type="scientific">Cylicocyclus nassatus</name>
    <name type="common">Nematode worm</name>
    <dbReference type="NCBI Taxonomy" id="53992"/>
    <lineage>
        <taxon>Eukaryota</taxon>
        <taxon>Metazoa</taxon>
        <taxon>Ecdysozoa</taxon>
        <taxon>Nematoda</taxon>
        <taxon>Chromadorea</taxon>
        <taxon>Rhabditida</taxon>
        <taxon>Rhabditina</taxon>
        <taxon>Rhabditomorpha</taxon>
        <taxon>Strongyloidea</taxon>
        <taxon>Strongylidae</taxon>
        <taxon>Cylicocyclus</taxon>
    </lineage>
</organism>
<dbReference type="EMBL" id="CATQJL010000001">
    <property type="protein sequence ID" value="CAJ0588910.1"/>
    <property type="molecule type" value="Genomic_DNA"/>
</dbReference>
<comment type="subcellular location">
    <subcellularLocation>
        <location evidence="1">Chromosome</location>
    </subcellularLocation>
</comment>
<dbReference type="GO" id="GO:0042054">
    <property type="term" value="F:histone methyltransferase activity"/>
    <property type="evidence" value="ECO:0007669"/>
    <property type="project" value="InterPro"/>
</dbReference>
<dbReference type="GO" id="GO:0005634">
    <property type="term" value="C:nucleus"/>
    <property type="evidence" value="ECO:0007669"/>
    <property type="project" value="InterPro"/>
</dbReference>
<dbReference type="InterPro" id="IPR007728">
    <property type="entry name" value="Pre-SET_dom"/>
</dbReference>
<keyword evidence="7" id="KW-1185">Reference proteome</keyword>
<reference evidence="6" key="1">
    <citation type="submission" date="2023-07" db="EMBL/GenBank/DDBJ databases">
        <authorList>
            <consortium name="CYATHOMIX"/>
        </authorList>
    </citation>
    <scope>NUCLEOTIDE SEQUENCE</scope>
    <source>
        <strain evidence="6">N/A</strain>
    </source>
</reference>
<dbReference type="PANTHER" id="PTHR47250:SF3">
    <property type="entry name" value="HISTONE-LYSINE N-METHYLTRANSFERASE SET-6"/>
    <property type="match status" value="1"/>
</dbReference>
<keyword evidence="3" id="KW-0489">Methyltransferase</keyword>
<keyword evidence="3" id="KW-0808">Transferase</keyword>
<accession>A0AA36GJI2</accession>
<sequence>MNGTNGTIKNNSWEEEDKVVEACAATILYRKRRNARLLPSTPKLAALMKTNQLCRLQQMMRQLIPAEGLRPGRGDENVFDPDEFEIFIYNPFRDSSQRRYRLYRDISKGAEVFPVQVFSDTEDYSKPEPFEYIQSNDYSLYKRDALSKREKPLFKVRCDCVDLICGDDCACRLMNDSLTVCTITGDGRVFHNSDATFFNMLIVGCGKKCACKGQCRNTLTATSLPAPFKFEVFRRNDEVGFGLRTLSNIPQGCAVVEFCGEILDEKQMALRGAESINYAFCLQSYEENEMFQRLAAVRNVKCEAFSAWDNVAFIDPKRKGNIARFISHGCFPNLIMLRYAENDLRLSRSRAVLFASQPILGGSELFFDYGNQYLSRAGFSCQCGTMWCDSVRKLWRSPFPTQEEMTRKALAYFAYIEERISDYDVRAKKFLRGIGKIKPEYDDLDEVATVIHGSPSSVSRIDPACVHKRDGEEMPVICYNFYCKNLEKCTCKALQNVVTTITLE</sequence>
<evidence type="ECO:0000256" key="2">
    <source>
        <dbReference type="ARBA" id="ARBA00022454"/>
    </source>
</evidence>
<dbReference type="InterPro" id="IPR053105">
    <property type="entry name" value="Class_V-like_SAM-MTase"/>
</dbReference>
<dbReference type="Gene3D" id="2.170.270.10">
    <property type="entry name" value="SET domain"/>
    <property type="match status" value="1"/>
</dbReference>
<proteinExistence type="predicted"/>
<dbReference type="SUPFAM" id="SSF82199">
    <property type="entry name" value="SET domain"/>
    <property type="match status" value="1"/>
</dbReference>
<keyword evidence="4" id="KW-0949">S-adenosyl-L-methionine</keyword>
<dbReference type="GO" id="GO:0032259">
    <property type="term" value="P:methylation"/>
    <property type="evidence" value="ECO:0007669"/>
    <property type="project" value="UniProtKB-KW"/>
</dbReference>
<name>A0AA36GJI2_CYLNA</name>
<dbReference type="Pfam" id="PF00856">
    <property type="entry name" value="SET"/>
    <property type="match status" value="1"/>
</dbReference>
<dbReference type="GO" id="GO:0008270">
    <property type="term" value="F:zinc ion binding"/>
    <property type="evidence" value="ECO:0007669"/>
    <property type="project" value="InterPro"/>
</dbReference>
<evidence type="ECO:0000259" key="5">
    <source>
        <dbReference type="PROSITE" id="PS50280"/>
    </source>
</evidence>
<dbReference type="PANTHER" id="PTHR47250">
    <property type="entry name" value="HISTONE-LYSINE N-METHYLTRANSFERASE SET-6"/>
    <property type="match status" value="1"/>
</dbReference>
<dbReference type="AlphaFoldDB" id="A0AA36GJI2"/>
<evidence type="ECO:0000313" key="6">
    <source>
        <dbReference type="EMBL" id="CAJ0588910.1"/>
    </source>
</evidence>
<evidence type="ECO:0000256" key="3">
    <source>
        <dbReference type="ARBA" id="ARBA00022603"/>
    </source>
</evidence>
<protein>
    <recommendedName>
        <fullName evidence="5">SET domain-containing protein</fullName>
    </recommendedName>
</protein>
<dbReference type="GO" id="GO:0005694">
    <property type="term" value="C:chromosome"/>
    <property type="evidence" value="ECO:0007669"/>
    <property type="project" value="UniProtKB-SubCell"/>
</dbReference>
<dbReference type="PROSITE" id="PS50280">
    <property type="entry name" value="SET"/>
    <property type="match status" value="1"/>
</dbReference>
<gene>
    <name evidence="6" type="ORF">CYNAS_LOCUS893</name>
</gene>
<dbReference type="InterPro" id="IPR046341">
    <property type="entry name" value="SET_dom_sf"/>
</dbReference>
<comment type="caution">
    <text evidence="6">The sequence shown here is derived from an EMBL/GenBank/DDBJ whole genome shotgun (WGS) entry which is preliminary data.</text>
</comment>
<dbReference type="SMART" id="SM00317">
    <property type="entry name" value="SET"/>
    <property type="match status" value="1"/>
</dbReference>
<dbReference type="Proteomes" id="UP001176961">
    <property type="component" value="Unassembled WGS sequence"/>
</dbReference>
<evidence type="ECO:0000256" key="1">
    <source>
        <dbReference type="ARBA" id="ARBA00004286"/>
    </source>
</evidence>
<feature type="domain" description="SET" evidence="5">
    <location>
        <begin position="228"/>
        <end position="370"/>
    </location>
</feature>